<dbReference type="FunFam" id="1.25.40.10:FF:000073">
    <property type="entry name" value="Pentatricopeptide repeat-containing protein chloroplastic"/>
    <property type="match status" value="1"/>
</dbReference>
<protein>
    <recommendedName>
        <fullName evidence="5">Pentatricopeptide repeat-containing protein</fullName>
    </recommendedName>
</protein>
<evidence type="ECO:0000313" key="4">
    <source>
        <dbReference type="Proteomes" id="UP001202328"/>
    </source>
</evidence>
<accession>A0AAD4TD80</accession>
<keyword evidence="4" id="KW-1185">Reference proteome</keyword>
<dbReference type="EMBL" id="JAJJMB010001752">
    <property type="protein sequence ID" value="KAI3955397.1"/>
    <property type="molecule type" value="Genomic_DNA"/>
</dbReference>
<dbReference type="InterPro" id="IPR002885">
    <property type="entry name" value="PPR_rpt"/>
</dbReference>
<dbReference type="GO" id="GO:0009451">
    <property type="term" value="P:RNA modification"/>
    <property type="evidence" value="ECO:0007669"/>
    <property type="project" value="InterPro"/>
</dbReference>
<dbReference type="Proteomes" id="UP001202328">
    <property type="component" value="Unassembled WGS sequence"/>
</dbReference>
<dbReference type="FunFam" id="1.25.40.10:FF:000090">
    <property type="entry name" value="Pentatricopeptide repeat-containing protein, chloroplastic"/>
    <property type="match status" value="1"/>
</dbReference>
<sequence>MAGKLLLQIKSPTNKISHNTVYSHALVKFQSSFSVPEAYSLISCNSKTTSYPKNEGLDFQLLFNGYELGNPYFVNRVVSTCAKLGDLYLGKQVHSTIIKLGFSCNVFIGSALVDMYCKCGKIIDARQLFHEMPEKNVVTWNSLFSGYCHLRFYDSAVELFTKMRKAGFYPTPSTISTILGLCSQSDLGELGVQVHGLGIKTGNCSNVVAGTTLIDMYAKCFGVEESRKVFDQMPEKNVITWSSMVSVYAQSHQPDEAIFIAKKMRSLGVKLNDVTYNSLLSSFSSLKYLYSGKQVHGQVVREGLESNKYLVATLLTMYSECESSEDFYKTCPTISIDDHISWNSVIAGFSRLGSGNEVLDWFIRMRQACIRIDFFTLANVLRATGILSALSEGKQIHALIYKTGYEFDVYVQNALISMYSRCGAIIDSKQVFSSIKEPDVVSWNSLISGYSQNGYGEEAVELFEKMRGTGIKPNHTTFLSVLSACSHVGFLEKGVQYFDLMRREYSIDHPSLEHYACMVDLFSRAGHLEEAESFINSMPIMPGPSVYKALLSACRFHGNVDIAIRSAKSLLELCPNDPATYVLLSSILAQGGHWVDAADVRSLMRERAVENNPGCSWIEVSKRDSVSNFGGVVGS</sequence>
<dbReference type="AlphaFoldDB" id="A0AAD4TD80"/>
<reference evidence="3" key="1">
    <citation type="submission" date="2022-04" db="EMBL/GenBank/DDBJ databases">
        <title>A functionally conserved STORR gene fusion in Papaver species that diverged 16.8 million years ago.</title>
        <authorList>
            <person name="Catania T."/>
        </authorList>
    </citation>
    <scope>NUCLEOTIDE SEQUENCE</scope>
    <source>
        <strain evidence="3">S-188037</strain>
    </source>
</reference>
<dbReference type="FunFam" id="1.25.40.10:FF:000285">
    <property type="entry name" value="Pentatricopeptide repeat-containing protein, chloroplastic"/>
    <property type="match status" value="1"/>
</dbReference>
<dbReference type="GO" id="GO:0003729">
    <property type="term" value="F:mRNA binding"/>
    <property type="evidence" value="ECO:0007669"/>
    <property type="project" value="UniProtKB-ARBA"/>
</dbReference>
<evidence type="ECO:0000313" key="3">
    <source>
        <dbReference type="EMBL" id="KAI3955397.1"/>
    </source>
</evidence>
<name>A0AAD4TD80_9MAGN</name>
<feature type="repeat" description="PPR" evidence="2">
    <location>
        <begin position="136"/>
        <end position="170"/>
    </location>
</feature>
<dbReference type="PANTHER" id="PTHR47926:SF342">
    <property type="entry name" value="TETRATRICOPEPTIDE-LIKE HELICAL DOMAIN-CONTAINING PROTEIN-RELATED"/>
    <property type="match status" value="1"/>
</dbReference>
<dbReference type="Pfam" id="PF20431">
    <property type="entry name" value="E_motif"/>
    <property type="match status" value="1"/>
</dbReference>
<organism evidence="3 4">
    <name type="scientific">Papaver atlanticum</name>
    <dbReference type="NCBI Taxonomy" id="357466"/>
    <lineage>
        <taxon>Eukaryota</taxon>
        <taxon>Viridiplantae</taxon>
        <taxon>Streptophyta</taxon>
        <taxon>Embryophyta</taxon>
        <taxon>Tracheophyta</taxon>
        <taxon>Spermatophyta</taxon>
        <taxon>Magnoliopsida</taxon>
        <taxon>Ranunculales</taxon>
        <taxon>Papaveraceae</taxon>
        <taxon>Papaveroideae</taxon>
        <taxon>Papaver</taxon>
    </lineage>
</organism>
<proteinExistence type="predicted"/>
<comment type="caution">
    <text evidence="3">The sequence shown here is derived from an EMBL/GenBank/DDBJ whole genome shotgun (WGS) entry which is preliminary data.</text>
</comment>
<dbReference type="InterPro" id="IPR046960">
    <property type="entry name" value="PPR_At4g14850-like_plant"/>
</dbReference>
<dbReference type="InterPro" id="IPR011990">
    <property type="entry name" value="TPR-like_helical_dom_sf"/>
</dbReference>
<dbReference type="PROSITE" id="PS51375">
    <property type="entry name" value="PPR"/>
    <property type="match status" value="5"/>
</dbReference>
<dbReference type="Pfam" id="PF01535">
    <property type="entry name" value="PPR"/>
    <property type="match status" value="2"/>
</dbReference>
<evidence type="ECO:0008006" key="5">
    <source>
        <dbReference type="Google" id="ProtNLM"/>
    </source>
</evidence>
<dbReference type="InterPro" id="IPR046848">
    <property type="entry name" value="E_motif"/>
</dbReference>
<keyword evidence="1" id="KW-0677">Repeat</keyword>
<feature type="repeat" description="PPR" evidence="2">
    <location>
        <begin position="105"/>
        <end position="135"/>
    </location>
</feature>
<dbReference type="Gene3D" id="1.25.40.10">
    <property type="entry name" value="Tetratricopeptide repeat domain"/>
    <property type="match status" value="5"/>
</dbReference>
<feature type="repeat" description="PPR" evidence="2">
    <location>
        <begin position="237"/>
        <end position="271"/>
    </location>
</feature>
<evidence type="ECO:0000256" key="2">
    <source>
        <dbReference type="PROSITE-ProRule" id="PRU00708"/>
    </source>
</evidence>
<gene>
    <name evidence="3" type="ORF">MKW98_018498</name>
</gene>
<evidence type="ECO:0000256" key="1">
    <source>
        <dbReference type="ARBA" id="ARBA00022737"/>
    </source>
</evidence>
<dbReference type="PANTHER" id="PTHR47926">
    <property type="entry name" value="PENTATRICOPEPTIDE REPEAT-CONTAINING PROTEIN"/>
    <property type="match status" value="1"/>
</dbReference>
<feature type="repeat" description="PPR" evidence="2">
    <location>
        <begin position="439"/>
        <end position="473"/>
    </location>
</feature>
<dbReference type="Pfam" id="PF13041">
    <property type="entry name" value="PPR_2"/>
    <property type="match status" value="3"/>
</dbReference>
<feature type="repeat" description="PPR" evidence="2">
    <location>
        <begin position="338"/>
        <end position="372"/>
    </location>
</feature>
<dbReference type="NCBIfam" id="TIGR00756">
    <property type="entry name" value="PPR"/>
    <property type="match status" value="5"/>
</dbReference>